<sequence length="334" mass="39377">MLEDVKTVIKNSASKIDHEWDSLSNSVYQNRDFLIHSEKHNPCKQRYYLGYEDDVFVAGAVVYSLKVNVLTFAKYCINLPMTVIGIPISVDAHGMVGNIVFFEELISDILKKERGIILCLNYNTSLNIKNIVEMETLPTLIYDKYNHSWENYLQSLRHNYRRRILNAEKKFSGIKHVESLCSQFTQEHYQLYLNIINRTQTKLETLSFDFFSKLSEEFHLHSFYKTNQLITWHITTLDREIYYFLFGGLKYDLRNKYDSYYNNLIQILKGGIKLNSTSINLGQTAELSKKRLGAQLIEKKMFVFHRNILIRTLFRLSKKMLTYKMNLCEANVFK</sequence>
<dbReference type="PATRIC" id="fig|1107311.5.peg.631"/>
<reference evidence="1 2" key="2">
    <citation type="journal article" date="2015" name="Stand. Genomic Sci.">
        <title>High quality draft genomic sequence of Flavobacterium enshiense DK69(T) and comparison among Flavobacterium genomes.</title>
        <authorList>
            <person name="Zeng Z."/>
            <person name="Chen C."/>
            <person name="Du H."/>
            <person name="Wang G."/>
            <person name="Li M."/>
        </authorList>
    </citation>
    <scope>NUCLEOTIDE SEQUENCE [LARGE SCALE GENOMIC DNA]</scope>
    <source>
        <strain evidence="1 2">DK69</strain>
    </source>
</reference>
<proteinExistence type="predicted"/>
<accession>A0A0A2MSM8</accession>
<comment type="caution">
    <text evidence="1">The sequence shown here is derived from an EMBL/GenBank/DDBJ whole genome shotgun (WGS) entry which is preliminary data.</text>
</comment>
<dbReference type="STRING" id="1107311.Q767_10535"/>
<dbReference type="AlphaFoldDB" id="A0A0A2MSM8"/>
<evidence type="ECO:0000313" key="2">
    <source>
        <dbReference type="Proteomes" id="UP000030149"/>
    </source>
</evidence>
<dbReference type="Proteomes" id="UP000030149">
    <property type="component" value="Unassembled WGS sequence"/>
</dbReference>
<keyword evidence="2" id="KW-1185">Reference proteome</keyword>
<evidence type="ECO:0008006" key="3">
    <source>
        <dbReference type="Google" id="ProtNLM"/>
    </source>
</evidence>
<dbReference type="SUPFAM" id="SSF55729">
    <property type="entry name" value="Acyl-CoA N-acyltransferases (Nat)"/>
    <property type="match status" value="1"/>
</dbReference>
<reference evidence="2" key="1">
    <citation type="submission" date="2013-09" db="EMBL/GenBank/DDBJ databases">
        <authorList>
            <person name="Zeng Z."/>
            <person name="Chen C."/>
        </authorList>
    </citation>
    <scope>NUCLEOTIDE SEQUENCE [LARGE SCALE GENOMIC DNA]</scope>
    <source>
        <strain evidence="2">DK69</strain>
    </source>
</reference>
<organism evidence="1 2">
    <name type="scientific">Flavobacterium enshiense DK69</name>
    <dbReference type="NCBI Taxonomy" id="1107311"/>
    <lineage>
        <taxon>Bacteria</taxon>
        <taxon>Pseudomonadati</taxon>
        <taxon>Bacteroidota</taxon>
        <taxon>Flavobacteriia</taxon>
        <taxon>Flavobacteriales</taxon>
        <taxon>Flavobacteriaceae</taxon>
        <taxon>Flavobacterium</taxon>
    </lineage>
</organism>
<evidence type="ECO:0000313" key="1">
    <source>
        <dbReference type="EMBL" id="KGO95652.1"/>
    </source>
</evidence>
<dbReference type="InterPro" id="IPR016181">
    <property type="entry name" value="Acyl_CoA_acyltransferase"/>
</dbReference>
<dbReference type="Gene3D" id="3.40.630.30">
    <property type="match status" value="1"/>
</dbReference>
<name>A0A0A2MSM8_9FLAO</name>
<dbReference type="eggNOG" id="COG3146">
    <property type="taxonomic scope" value="Bacteria"/>
</dbReference>
<protein>
    <recommendedName>
        <fullName evidence="3">BioF2-like acetyltransferase domain-containing protein</fullName>
    </recommendedName>
</protein>
<dbReference type="EMBL" id="JRLZ01000009">
    <property type="protein sequence ID" value="KGO95652.1"/>
    <property type="molecule type" value="Genomic_DNA"/>
</dbReference>
<gene>
    <name evidence="1" type="ORF">Q767_10535</name>
</gene>